<reference evidence="3" key="2">
    <citation type="journal article" date="2014" name="ISME J.">
        <title>Microbial stratification in low pH oxic and suboxic macroscopic growths along an acid mine drainage.</title>
        <authorList>
            <person name="Mendez-Garcia C."/>
            <person name="Mesa V."/>
            <person name="Sprenger R.R."/>
            <person name="Richter M."/>
            <person name="Diez M.S."/>
            <person name="Solano J."/>
            <person name="Bargiela R."/>
            <person name="Golyshina O.V."/>
            <person name="Manteca A."/>
            <person name="Ramos J.L."/>
            <person name="Gallego J.R."/>
            <person name="Llorente I."/>
            <person name="Martins Dos Santos V.A."/>
            <person name="Jensen O.N."/>
            <person name="Pelaez A.I."/>
            <person name="Sanchez J."/>
            <person name="Ferrer M."/>
        </authorList>
    </citation>
    <scope>NUCLEOTIDE SEQUENCE</scope>
</reference>
<protein>
    <submittedName>
        <fullName evidence="3">Ribonuclease III domain protein</fullName>
        <ecNumber evidence="3">3.-.-.-</ecNumber>
    </submittedName>
</protein>
<proteinExistence type="predicted"/>
<feature type="non-terminal residue" evidence="3">
    <location>
        <position position="61"/>
    </location>
</feature>
<evidence type="ECO:0000259" key="2">
    <source>
        <dbReference type="PROSITE" id="PS50142"/>
    </source>
</evidence>
<dbReference type="Gene3D" id="1.10.1520.10">
    <property type="entry name" value="Ribonuclease III domain"/>
    <property type="match status" value="1"/>
</dbReference>
<dbReference type="AlphaFoldDB" id="T1BBB6"/>
<comment type="caution">
    <text evidence="3">The sequence shown here is derived from an EMBL/GenBank/DDBJ whole genome shotgun (WGS) entry which is preliminary data.</text>
</comment>
<dbReference type="GO" id="GO:0006396">
    <property type="term" value="P:RNA processing"/>
    <property type="evidence" value="ECO:0007669"/>
    <property type="project" value="InterPro"/>
</dbReference>
<accession>T1BBB6</accession>
<feature type="domain" description="RNase III" evidence="2">
    <location>
        <begin position="1"/>
        <end position="61"/>
    </location>
</feature>
<dbReference type="PROSITE" id="PS00517">
    <property type="entry name" value="RNASE_3_1"/>
    <property type="match status" value="1"/>
</dbReference>
<sequence length="61" mass="7098">MEQRLGYTFQDAALLRQALTHRSHSNLHNERLEFLGDAVLNLVAAQVLYERHPHWDEGELS</sequence>
<dbReference type="GO" id="GO:0004525">
    <property type="term" value="F:ribonuclease III activity"/>
    <property type="evidence" value="ECO:0007669"/>
    <property type="project" value="InterPro"/>
</dbReference>
<dbReference type="SUPFAM" id="SSF69065">
    <property type="entry name" value="RNase III domain-like"/>
    <property type="match status" value="1"/>
</dbReference>
<evidence type="ECO:0000313" key="3">
    <source>
        <dbReference type="EMBL" id="EQD70201.1"/>
    </source>
</evidence>
<dbReference type="PANTHER" id="PTHR14950:SF37">
    <property type="entry name" value="ENDORIBONUCLEASE DICER"/>
    <property type="match status" value="1"/>
</dbReference>
<name>T1BBB6_9ZZZZ</name>
<dbReference type="InterPro" id="IPR036389">
    <property type="entry name" value="RNase_III_sf"/>
</dbReference>
<organism evidence="3">
    <name type="scientific">mine drainage metagenome</name>
    <dbReference type="NCBI Taxonomy" id="410659"/>
    <lineage>
        <taxon>unclassified sequences</taxon>
        <taxon>metagenomes</taxon>
        <taxon>ecological metagenomes</taxon>
    </lineage>
</organism>
<gene>
    <name evidence="3" type="ORF">B1A_06417</name>
</gene>
<dbReference type="PROSITE" id="PS50142">
    <property type="entry name" value="RNASE_3_2"/>
    <property type="match status" value="1"/>
</dbReference>
<evidence type="ECO:0000256" key="1">
    <source>
        <dbReference type="ARBA" id="ARBA00022801"/>
    </source>
</evidence>
<dbReference type="EC" id="3.-.-.-" evidence="3"/>
<reference evidence="3" key="1">
    <citation type="submission" date="2013-08" db="EMBL/GenBank/DDBJ databases">
        <authorList>
            <person name="Mendez C."/>
            <person name="Richter M."/>
            <person name="Ferrer M."/>
            <person name="Sanchez J."/>
        </authorList>
    </citation>
    <scope>NUCLEOTIDE SEQUENCE</scope>
</reference>
<dbReference type="InterPro" id="IPR000999">
    <property type="entry name" value="RNase_III_dom"/>
</dbReference>
<dbReference type="PANTHER" id="PTHR14950">
    <property type="entry name" value="DICER-RELATED"/>
    <property type="match status" value="1"/>
</dbReference>
<dbReference type="CDD" id="cd00593">
    <property type="entry name" value="RIBOc"/>
    <property type="match status" value="1"/>
</dbReference>
<dbReference type="Pfam" id="PF14622">
    <property type="entry name" value="Ribonucleas_3_3"/>
    <property type="match status" value="1"/>
</dbReference>
<dbReference type="EMBL" id="AUZX01004663">
    <property type="protein sequence ID" value="EQD70201.1"/>
    <property type="molecule type" value="Genomic_DNA"/>
</dbReference>
<keyword evidence="1 3" id="KW-0378">Hydrolase</keyword>